<dbReference type="GO" id="GO:0016757">
    <property type="term" value="F:glycosyltransferase activity"/>
    <property type="evidence" value="ECO:0007669"/>
    <property type="project" value="UniProtKB-KW"/>
</dbReference>
<reference evidence="11 12" key="1">
    <citation type="submission" date="2016-10" db="EMBL/GenBank/DDBJ databases">
        <authorList>
            <person name="de Groot N.N."/>
        </authorList>
    </citation>
    <scope>NUCLEOTIDE SEQUENCE [LARGE SCALE GENOMIC DNA]</scope>
    <source>
        <strain evidence="11 12">DSM 12272</strain>
    </source>
</reference>
<dbReference type="GO" id="GO:0018104">
    <property type="term" value="P:peptidoglycan-protein cross-linking"/>
    <property type="evidence" value="ECO:0007669"/>
    <property type="project" value="TreeGrafter"/>
</dbReference>
<keyword evidence="6 9" id="KW-0133">Cell shape</keyword>
<evidence type="ECO:0000256" key="5">
    <source>
        <dbReference type="ARBA" id="ARBA00022801"/>
    </source>
</evidence>
<dbReference type="Pfam" id="PF01471">
    <property type="entry name" value="PG_binding_1"/>
    <property type="match status" value="1"/>
</dbReference>
<dbReference type="PANTHER" id="PTHR30582:SF24">
    <property type="entry name" value="L,D-TRANSPEPTIDASE ERFK_SRFK-RELATED"/>
    <property type="match status" value="1"/>
</dbReference>
<dbReference type="InterPro" id="IPR002477">
    <property type="entry name" value="Peptidoglycan-bd-like"/>
</dbReference>
<name>A0A1H0V329_9CLOT</name>
<keyword evidence="4" id="KW-0808">Transferase</keyword>
<evidence type="ECO:0000256" key="2">
    <source>
        <dbReference type="ARBA" id="ARBA00005992"/>
    </source>
</evidence>
<dbReference type="AlphaFoldDB" id="A0A1H0V329"/>
<feature type="active site" description="Proton donor/acceptor" evidence="9">
    <location>
        <position position="110"/>
    </location>
</feature>
<evidence type="ECO:0000256" key="1">
    <source>
        <dbReference type="ARBA" id="ARBA00004752"/>
    </source>
</evidence>
<comment type="pathway">
    <text evidence="1 9">Cell wall biogenesis; peptidoglycan biosynthesis.</text>
</comment>
<dbReference type="GO" id="GO:0071555">
    <property type="term" value="P:cell wall organization"/>
    <property type="evidence" value="ECO:0007669"/>
    <property type="project" value="UniProtKB-UniRule"/>
</dbReference>
<evidence type="ECO:0000256" key="8">
    <source>
        <dbReference type="ARBA" id="ARBA00023316"/>
    </source>
</evidence>
<dbReference type="Gene3D" id="2.40.440.10">
    <property type="entry name" value="L,D-transpeptidase catalytic domain-like"/>
    <property type="match status" value="1"/>
</dbReference>
<evidence type="ECO:0000313" key="12">
    <source>
        <dbReference type="Proteomes" id="UP000198597"/>
    </source>
</evidence>
<feature type="active site" description="Nucleophile" evidence="9">
    <location>
        <position position="126"/>
    </location>
</feature>
<keyword evidence="5" id="KW-0378">Hydrolase</keyword>
<gene>
    <name evidence="11" type="ORF">SAMN04488529_11410</name>
</gene>
<keyword evidence="8 9" id="KW-0961">Cell wall biogenesis/degradation</keyword>
<evidence type="ECO:0000313" key="11">
    <source>
        <dbReference type="EMBL" id="SDP72753.1"/>
    </source>
</evidence>
<dbReference type="InterPro" id="IPR050979">
    <property type="entry name" value="LD-transpeptidase"/>
</dbReference>
<dbReference type="PANTHER" id="PTHR30582">
    <property type="entry name" value="L,D-TRANSPEPTIDASE"/>
    <property type="match status" value="1"/>
</dbReference>
<evidence type="ECO:0000256" key="3">
    <source>
        <dbReference type="ARBA" id="ARBA00022676"/>
    </source>
</evidence>
<feature type="domain" description="L,D-TPase catalytic" evidence="10">
    <location>
        <begin position="40"/>
        <end position="150"/>
    </location>
</feature>
<keyword evidence="12" id="KW-1185">Reference proteome</keyword>
<dbReference type="InterPro" id="IPR036366">
    <property type="entry name" value="PGBDSf"/>
</dbReference>
<dbReference type="RefSeq" id="WP_089972049.1">
    <property type="nucleotide sequence ID" value="NZ_FNJM01000014.1"/>
</dbReference>
<dbReference type="InterPro" id="IPR005490">
    <property type="entry name" value="LD_TPept_cat_dom"/>
</dbReference>
<dbReference type="GO" id="GO:0005576">
    <property type="term" value="C:extracellular region"/>
    <property type="evidence" value="ECO:0007669"/>
    <property type="project" value="TreeGrafter"/>
</dbReference>
<accession>A0A1H0V329</accession>
<sequence length="231" mass="25915">MKKSIHLLLILLLLSLSLPLSSVKAYELYNANKESLNNRYIIFIDVNQLNLSLLDSETKEVKKSYPVAIGKKDTPSPIGNWKISSKALMNGPFGGYWLGLNAPWDTYGIHGTSNPNSIGSMASSGCIRMFNNNAQELYSLVDYGTPVIISSGPSWLFSSYVRDISRNDKGTDVYEVQRRLQSLGYFKEKPDGIYNYSLEIAVENYRKDTNLPGTSLIDKNFLNSIGIFKFE</sequence>
<dbReference type="GO" id="GO:0008360">
    <property type="term" value="P:regulation of cell shape"/>
    <property type="evidence" value="ECO:0007669"/>
    <property type="project" value="UniProtKB-UniRule"/>
</dbReference>
<organism evidence="11 12">
    <name type="scientific">Clostridium gasigenes</name>
    <dbReference type="NCBI Taxonomy" id="94869"/>
    <lineage>
        <taxon>Bacteria</taxon>
        <taxon>Bacillati</taxon>
        <taxon>Bacillota</taxon>
        <taxon>Clostridia</taxon>
        <taxon>Eubacteriales</taxon>
        <taxon>Clostridiaceae</taxon>
        <taxon>Clostridium</taxon>
    </lineage>
</organism>
<dbReference type="UniPathway" id="UPA00219"/>
<dbReference type="EMBL" id="FNJM01000014">
    <property type="protein sequence ID" value="SDP72753.1"/>
    <property type="molecule type" value="Genomic_DNA"/>
</dbReference>
<dbReference type="CDD" id="cd16913">
    <property type="entry name" value="YkuD_like"/>
    <property type="match status" value="1"/>
</dbReference>
<evidence type="ECO:0000259" key="10">
    <source>
        <dbReference type="PROSITE" id="PS52029"/>
    </source>
</evidence>
<dbReference type="InterPro" id="IPR038063">
    <property type="entry name" value="Transpep_catalytic_dom"/>
</dbReference>
<dbReference type="Pfam" id="PF03734">
    <property type="entry name" value="YkuD"/>
    <property type="match status" value="1"/>
</dbReference>
<dbReference type="GO" id="GO:0071972">
    <property type="term" value="F:peptidoglycan L,D-transpeptidase activity"/>
    <property type="evidence" value="ECO:0007669"/>
    <property type="project" value="TreeGrafter"/>
</dbReference>
<keyword evidence="7 9" id="KW-0573">Peptidoglycan synthesis</keyword>
<dbReference type="SUPFAM" id="SSF47090">
    <property type="entry name" value="PGBD-like"/>
    <property type="match status" value="1"/>
</dbReference>
<comment type="similarity">
    <text evidence="2">Belongs to the YkuD family.</text>
</comment>
<dbReference type="Proteomes" id="UP000198597">
    <property type="component" value="Unassembled WGS sequence"/>
</dbReference>
<keyword evidence="3" id="KW-0328">Glycosyltransferase</keyword>
<proteinExistence type="inferred from homology"/>
<protein>
    <submittedName>
        <fullName evidence="11">Putative peptidoglycan binding domain-containing protein</fullName>
    </submittedName>
</protein>
<evidence type="ECO:0000256" key="4">
    <source>
        <dbReference type="ARBA" id="ARBA00022679"/>
    </source>
</evidence>
<dbReference type="PROSITE" id="PS52029">
    <property type="entry name" value="LD_TPASE"/>
    <property type="match status" value="1"/>
</dbReference>
<dbReference type="STRING" id="94869.SAMN04488529_11410"/>
<dbReference type="Gene3D" id="1.10.101.10">
    <property type="entry name" value="PGBD-like superfamily/PGBD"/>
    <property type="match status" value="1"/>
</dbReference>
<dbReference type="InterPro" id="IPR036365">
    <property type="entry name" value="PGBD-like_sf"/>
</dbReference>
<dbReference type="SUPFAM" id="SSF141523">
    <property type="entry name" value="L,D-transpeptidase catalytic domain-like"/>
    <property type="match status" value="1"/>
</dbReference>
<evidence type="ECO:0000256" key="7">
    <source>
        <dbReference type="ARBA" id="ARBA00022984"/>
    </source>
</evidence>
<evidence type="ECO:0000256" key="6">
    <source>
        <dbReference type="ARBA" id="ARBA00022960"/>
    </source>
</evidence>
<evidence type="ECO:0000256" key="9">
    <source>
        <dbReference type="PROSITE-ProRule" id="PRU01373"/>
    </source>
</evidence>
<dbReference type="OrthoDB" id="9787225at2"/>